<feature type="region of interest" description="Disordered" evidence="1">
    <location>
        <begin position="182"/>
        <end position="210"/>
    </location>
</feature>
<accession>A0A1H1QJ11</accession>
<evidence type="ECO:0000313" key="3">
    <source>
        <dbReference type="Proteomes" id="UP000198688"/>
    </source>
</evidence>
<evidence type="ECO:0000256" key="1">
    <source>
        <dbReference type="SAM" id="MobiDB-lite"/>
    </source>
</evidence>
<reference evidence="2 3" key="1">
    <citation type="submission" date="2016-10" db="EMBL/GenBank/DDBJ databases">
        <authorList>
            <person name="de Groot N.N."/>
        </authorList>
    </citation>
    <scope>NUCLEOTIDE SEQUENCE [LARGE SCALE GENOMIC DNA]</scope>
    <source>
        <strain evidence="2 3">DSM 43941</strain>
    </source>
</reference>
<evidence type="ECO:0000313" key="2">
    <source>
        <dbReference type="EMBL" id="SDS23404.1"/>
    </source>
</evidence>
<dbReference type="EMBL" id="LT629758">
    <property type="protein sequence ID" value="SDS23404.1"/>
    <property type="molecule type" value="Genomic_DNA"/>
</dbReference>
<gene>
    <name evidence="2" type="ORF">SAMN04489716_0318</name>
</gene>
<organism evidence="2 3">
    <name type="scientific">Actinoplanes derwentensis</name>
    <dbReference type="NCBI Taxonomy" id="113562"/>
    <lineage>
        <taxon>Bacteria</taxon>
        <taxon>Bacillati</taxon>
        <taxon>Actinomycetota</taxon>
        <taxon>Actinomycetes</taxon>
        <taxon>Micromonosporales</taxon>
        <taxon>Micromonosporaceae</taxon>
        <taxon>Actinoplanes</taxon>
    </lineage>
</organism>
<keyword evidence="3" id="KW-1185">Reference proteome</keyword>
<dbReference type="AlphaFoldDB" id="A0A1H1QJ11"/>
<sequence>MLPGLFRVPIGARPAVRSEPMGGWPVGRLVWMAGWLVLARVRVTKSAVDGPVETGVVQRDGRTRAVRSLVGVPVRTGVCRVFRVAIRDRRTGVTVAARAGLIRRTGVAVVMRAGLRRVRAGRTFRSSVRGRRLGPLMCSWKRGTGPGRWFPTRRSLRPGLGRFRRLGRRFRVSGTPVWGNRPRRDRPVAIPRRNRLGRRPLGPCSPETGRRAGHLHRVGCLWQREGRAWSLGRPLRRTLRRRDRVRP</sequence>
<proteinExistence type="predicted"/>
<name>A0A1H1QJ11_9ACTN</name>
<protein>
    <submittedName>
        <fullName evidence="2">Uncharacterized protein</fullName>
    </submittedName>
</protein>
<dbReference type="Proteomes" id="UP000198688">
    <property type="component" value="Chromosome I"/>
</dbReference>